<evidence type="ECO:0000313" key="13">
    <source>
        <dbReference type="Proteomes" id="UP000823896"/>
    </source>
</evidence>
<feature type="transmembrane region" description="Helical" evidence="9">
    <location>
        <begin position="457"/>
        <end position="475"/>
    </location>
</feature>
<dbReference type="SMART" id="SM00382">
    <property type="entry name" value="AAA"/>
    <property type="match status" value="1"/>
</dbReference>
<dbReference type="EMBL" id="DWWM01000014">
    <property type="protein sequence ID" value="HJC35999.1"/>
    <property type="molecule type" value="Genomic_DNA"/>
</dbReference>
<keyword evidence="4 9" id="KW-0812">Transmembrane</keyword>
<dbReference type="InterPro" id="IPR036640">
    <property type="entry name" value="ABC1_TM_sf"/>
</dbReference>
<dbReference type="Gene3D" id="1.20.1560.10">
    <property type="entry name" value="ABC transporter type 1, transmembrane domain"/>
    <property type="match status" value="1"/>
</dbReference>
<evidence type="ECO:0000259" key="11">
    <source>
        <dbReference type="PROSITE" id="PS50929"/>
    </source>
</evidence>
<reference evidence="12" key="1">
    <citation type="journal article" date="2021" name="PeerJ">
        <title>Extensive microbial diversity within the chicken gut microbiome revealed by metagenomics and culture.</title>
        <authorList>
            <person name="Gilroy R."/>
            <person name="Ravi A."/>
            <person name="Getino M."/>
            <person name="Pursley I."/>
            <person name="Horton D.L."/>
            <person name="Alikhan N.F."/>
            <person name="Baker D."/>
            <person name="Gharbi K."/>
            <person name="Hall N."/>
            <person name="Watson M."/>
            <person name="Adriaenssens E.M."/>
            <person name="Foster-Nyarko E."/>
            <person name="Jarju S."/>
            <person name="Secka A."/>
            <person name="Antonio M."/>
            <person name="Oren A."/>
            <person name="Chaudhuri R.R."/>
            <person name="La Ragione R."/>
            <person name="Hildebrand F."/>
            <person name="Pallen M.J."/>
        </authorList>
    </citation>
    <scope>NUCLEOTIDE SEQUENCE</scope>
    <source>
        <strain evidence="12">CHK187-11901</strain>
    </source>
</reference>
<evidence type="ECO:0000313" key="12">
    <source>
        <dbReference type="EMBL" id="HJC35999.1"/>
    </source>
</evidence>
<dbReference type="Gene3D" id="3.40.50.300">
    <property type="entry name" value="P-loop containing nucleotide triphosphate hydrolases"/>
    <property type="match status" value="1"/>
</dbReference>
<dbReference type="GO" id="GO:0015421">
    <property type="term" value="F:ABC-type oligopeptide transporter activity"/>
    <property type="evidence" value="ECO:0007669"/>
    <property type="project" value="TreeGrafter"/>
</dbReference>
<dbReference type="SUPFAM" id="SSF52540">
    <property type="entry name" value="P-loop containing nucleoside triphosphate hydrolases"/>
    <property type="match status" value="1"/>
</dbReference>
<keyword evidence="2" id="KW-0813">Transport</keyword>
<keyword evidence="7 9" id="KW-1133">Transmembrane helix</keyword>
<dbReference type="PANTHER" id="PTHR43394">
    <property type="entry name" value="ATP-DEPENDENT PERMEASE MDL1, MITOCHONDRIAL"/>
    <property type="match status" value="1"/>
</dbReference>
<dbReference type="PROSITE" id="PS50929">
    <property type="entry name" value="ABC_TM1F"/>
    <property type="match status" value="1"/>
</dbReference>
<keyword evidence="6 12" id="KW-0067">ATP-binding</keyword>
<gene>
    <name evidence="12" type="ORF">H9702_02570</name>
</gene>
<evidence type="ECO:0000259" key="10">
    <source>
        <dbReference type="PROSITE" id="PS50893"/>
    </source>
</evidence>
<feature type="domain" description="ABC transporter" evidence="10">
    <location>
        <begin position="512"/>
        <end position="749"/>
    </location>
</feature>
<accession>A0A9D2SVK7</accession>
<dbReference type="InterPro" id="IPR027417">
    <property type="entry name" value="P-loop_NTPase"/>
</dbReference>
<comment type="subcellular location">
    <subcellularLocation>
        <location evidence="1">Cell membrane</location>
        <topology evidence="1">Multi-pass membrane protein</topology>
    </subcellularLocation>
</comment>
<dbReference type="PROSITE" id="PS50893">
    <property type="entry name" value="ABC_TRANSPORTER_2"/>
    <property type="match status" value="1"/>
</dbReference>
<proteinExistence type="predicted"/>
<dbReference type="InterPro" id="IPR039421">
    <property type="entry name" value="Type_1_exporter"/>
</dbReference>
<dbReference type="SUPFAM" id="SSF90123">
    <property type="entry name" value="ABC transporter transmembrane region"/>
    <property type="match status" value="1"/>
</dbReference>
<dbReference type="InterPro" id="IPR011527">
    <property type="entry name" value="ABC1_TM_dom"/>
</dbReference>
<feature type="transmembrane region" description="Helical" evidence="9">
    <location>
        <begin position="415"/>
        <end position="437"/>
    </location>
</feature>
<dbReference type="FunFam" id="3.40.50.300:FF:000854">
    <property type="entry name" value="Multidrug ABC transporter ATP-binding protein"/>
    <property type="match status" value="1"/>
</dbReference>
<dbReference type="PROSITE" id="PS00211">
    <property type="entry name" value="ABC_TRANSPORTER_1"/>
    <property type="match status" value="1"/>
</dbReference>
<feature type="domain" description="ABC transmembrane type-1" evidence="11">
    <location>
        <begin position="235"/>
        <end position="477"/>
    </location>
</feature>
<keyword evidence="8 9" id="KW-0472">Membrane</keyword>
<protein>
    <submittedName>
        <fullName evidence="12">ABC transporter ATP-binding protein/permease</fullName>
    </submittedName>
</protein>
<sequence>MLKLRRYLKPFAVSILAIIALLFAQAMCELTMPDYMSNIVNVGINANGIEDGVPEAIRESEVERLAIFLDEEQQQLIEDHYEKVSPADADSEQLSRYPLLAEETLYILQPVTADQREQLNLALSDAELCVSGITQMESTLRAAMDDPQQAEALNTQQQQLLAMMQNMPQGTSLFDVIRQLPQEQLDQLQSEMTRLSDAMGQSSTDTANAQYVRSEYEAIGMDVDAIQYSYLFTNGALMLALALGSAAAAVAVGFLASRVAAGVARNLRKGVFAKVEQFSLAEFSRFSTNTLLTRTTGDIQQIQMVMVMLLRMVIYAPIIGLGALFKVLNSGADMTWIIALVIIVIIGIMGSAFAIVLPKFRITQKLMDRLNAVVREFLDGMPVIRAFNNQKIEESKFEKANRDIMKNLLFVGRSMGLLMPLIMLVMNCTSILIVWVGSHQVDAGVMQIGDMMAYMQYAIQIIMAFMMITMMSIMLPRASVAAGRINEVLNTEPSIQDPAQPQAFDEDKKGRVEFRHVSFRYPGAEEDVLHDLNFTAESGSTTAFIGSTGSGKSTLINLVPRFFDVSEGEVLVDGVDVRHVTQHELRERIGYVPQKGYLFSGTIESNLRYAKEDASEADLHEAAQTAQAMEFIEGKPKGFQTEIAQGGTNVSGGQRQRLSIARALVKKPEIFIFDDTFSALDFKTDASLRKALGELCAQTKCTVLLVAQRISSIMHADRIVVLDQGSIVGIGTHEELMDSCDVYREIAYSQLSKEELGHEQ</sequence>
<dbReference type="InterPro" id="IPR017871">
    <property type="entry name" value="ABC_transporter-like_CS"/>
</dbReference>
<evidence type="ECO:0000256" key="6">
    <source>
        <dbReference type="ARBA" id="ARBA00022840"/>
    </source>
</evidence>
<dbReference type="CDD" id="cd18548">
    <property type="entry name" value="ABC_6TM_Tm287_like"/>
    <property type="match status" value="1"/>
</dbReference>
<evidence type="ECO:0000256" key="1">
    <source>
        <dbReference type="ARBA" id="ARBA00004651"/>
    </source>
</evidence>
<name>A0A9D2SVK7_9FIRM</name>
<dbReference type="Proteomes" id="UP000823896">
    <property type="component" value="Unassembled WGS sequence"/>
</dbReference>
<dbReference type="GO" id="GO:0005524">
    <property type="term" value="F:ATP binding"/>
    <property type="evidence" value="ECO:0007669"/>
    <property type="project" value="UniProtKB-KW"/>
</dbReference>
<evidence type="ECO:0000256" key="4">
    <source>
        <dbReference type="ARBA" id="ARBA00022692"/>
    </source>
</evidence>
<feature type="transmembrane region" description="Helical" evidence="9">
    <location>
        <begin position="334"/>
        <end position="357"/>
    </location>
</feature>
<evidence type="ECO:0000256" key="7">
    <source>
        <dbReference type="ARBA" id="ARBA00022989"/>
    </source>
</evidence>
<evidence type="ECO:0000256" key="3">
    <source>
        <dbReference type="ARBA" id="ARBA00022475"/>
    </source>
</evidence>
<dbReference type="PANTHER" id="PTHR43394:SF1">
    <property type="entry name" value="ATP-BINDING CASSETTE SUB-FAMILY B MEMBER 10, MITOCHONDRIAL"/>
    <property type="match status" value="1"/>
</dbReference>
<dbReference type="InterPro" id="IPR003593">
    <property type="entry name" value="AAA+_ATPase"/>
</dbReference>
<dbReference type="GO" id="GO:0005886">
    <property type="term" value="C:plasma membrane"/>
    <property type="evidence" value="ECO:0007669"/>
    <property type="project" value="UniProtKB-SubCell"/>
</dbReference>
<dbReference type="Pfam" id="PF00664">
    <property type="entry name" value="ABC_membrane"/>
    <property type="match status" value="1"/>
</dbReference>
<evidence type="ECO:0000256" key="5">
    <source>
        <dbReference type="ARBA" id="ARBA00022741"/>
    </source>
</evidence>
<dbReference type="InterPro" id="IPR003439">
    <property type="entry name" value="ABC_transporter-like_ATP-bd"/>
</dbReference>
<keyword evidence="3" id="KW-1003">Cell membrane</keyword>
<comment type="caution">
    <text evidence="12">The sequence shown here is derived from an EMBL/GenBank/DDBJ whole genome shotgun (WGS) entry which is preliminary data.</text>
</comment>
<feature type="transmembrane region" description="Helical" evidence="9">
    <location>
        <begin position="309"/>
        <end position="328"/>
    </location>
</feature>
<evidence type="ECO:0000256" key="9">
    <source>
        <dbReference type="SAM" id="Phobius"/>
    </source>
</evidence>
<evidence type="ECO:0000256" key="8">
    <source>
        <dbReference type="ARBA" id="ARBA00023136"/>
    </source>
</evidence>
<reference evidence="12" key="2">
    <citation type="submission" date="2021-04" db="EMBL/GenBank/DDBJ databases">
        <authorList>
            <person name="Gilroy R."/>
        </authorList>
    </citation>
    <scope>NUCLEOTIDE SEQUENCE</scope>
    <source>
        <strain evidence="12">CHK187-11901</strain>
    </source>
</reference>
<dbReference type="AlphaFoldDB" id="A0A9D2SVK7"/>
<dbReference type="Pfam" id="PF00005">
    <property type="entry name" value="ABC_tran"/>
    <property type="match status" value="1"/>
</dbReference>
<keyword evidence="5" id="KW-0547">Nucleotide-binding</keyword>
<feature type="transmembrane region" description="Helical" evidence="9">
    <location>
        <begin position="236"/>
        <end position="260"/>
    </location>
</feature>
<dbReference type="GO" id="GO:0016887">
    <property type="term" value="F:ATP hydrolysis activity"/>
    <property type="evidence" value="ECO:0007669"/>
    <property type="project" value="InterPro"/>
</dbReference>
<evidence type="ECO:0000256" key="2">
    <source>
        <dbReference type="ARBA" id="ARBA00022448"/>
    </source>
</evidence>
<organism evidence="12 13">
    <name type="scientific">Candidatus Merdibacter merdavium</name>
    <dbReference type="NCBI Taxonomy" id="2838692"/>
    <lineage>
        <taxon>Bacteria</taxon>
        <taxon>Bacillati</taxon>
        <taxon>Bacillota</taxon>
        <taxon>Erysipelotrichia</taxon>
        <taxon>Erysipelotrichales</taxon>
        <taxon>Erysipelotrichaceae</taxon>
        <taxon>Merdibacter</taxon>
    </lineage>
</organism>